<evidence type="ECO:0000256" key="5">
    <source>
        <dbReference type="ARBA" id="ARBA00022614"/>
    </source>
</evidence>
<keyword evidence="6" id="KW-0812">Transmembrane</keyword>
<keyword evidence="14" id="KW-1185">Reference proteome</keyword>
<accession>A0A4U6TXQ7</accession>
<dbReference type="Gramene" id="TKW07780">
    <property type="protein sequence ID" value="TKW07780"/>
    <property type="gene ID" value="SEVIR_7G329400v2"/>
</dbReference>
<keyword evidence="11" id="KW-0325">Glycoprotein</keyword>
<keyword evidence="8" id="KW-1133">Transmembrane helix</keyword>
<keyword evidence="7" id="KW-0677">Repeat</keyword>
<evidence type="ECO:0000256" key="3">
    <source>
        <dbReference type="ARBA" id="ARBA00009592"/>
    </source>
</evidence>
<dbReference type="OMA" id="RWSALRW"/>
<dbReference type="Pfam" id="PF00560">
    <property type="entry name" value="LRR_1"/>
    <property type="match status" value="2"/>
</dbReference>
<dbReference type="InterPro" id="IPR032675">
    <property type="entry name" value="LRR_dom_sf"/>
</dbReference>
<protein>
    <recommendedName>
        <fullName evidence="15">Leucine-rich repeat-containing N-terminal plant-type domain-containing protein</fullName>
    </recommendedName>
</protein>
<evidence type="ECO:0000256" key="11">
    <source>
        <dbReference type="ARBA" id="ARBA00023180"/>
    </source>
</evidence>
<evidence type="ECO:0000256" key="4">
    <source>
        <dbReference type="ARBA" id="ARBA00022475"/>
    </source>
</evidence>
<evidence type="ECO:0000256" key="12">
    <source>
        <dbReference type="ARBA" id="ARBA00037847"/>
    </source>
</evidence>
<dbReference type="PANTHER" id="PTHR27004:SF203">
    <property type="entry name" value="LEUCINE-RICH REPEAT-CONTAINING N-TERMINAL PLANT-TYPE DOMAIN-CONTAINING PROTEIN"/>
    <property type="match status" value="1"/>
</dbReference>
<evidence type="ECO:0000256" key="2">
    <source>
        <dbReference type="ARBA" id="ARBA00004479"/>
    </source>
</evidence>
<evidence type="ECO:0000256" key="7">
    <source>
        <dbReference type="ARBA" id="ARBA00022737"/>
    </source>
</evidence>
<evidence type="ECO:0000256" key="8">
    <source>
        <dbReference type="ARBA" id="ARBA00022989"/>
    </source>
</evidence>
<dbReference type="Proteomes" id="UP000298652">
    <property type="component" value="Chromosome 7"/>
</dbReference>
<name>A0A4U6TXQ7_SETVI</name>
<comment type="similarity">
    <text evidence="3">Belongs to the RLP family.</text>
</comment>
<dbReference type="GO" id="GO:0005886">
    <property type="term" value="C:plasma membrane"/>
    <property type="evidence" value="ECO:0007669"/>
    <property type="project" value="UniProtKB-SubCell"/>
</dbReference>
<sequence length="143" mass="15682">MMAVLPRRRRRHPASLGGLPLLARLDLSFNNLFGSIPVRLARLHRLVALDVRNNPLTGSVPAELAAKFQAGFQYGNDLCGAGLPALRPDLINLDRPQPFSAGISPQVTAPYSRPRWSALRWQGEGTKGGFGLESNWTRTNSIQ</sequence>
<keyword evidence="4" id="KW-1003">Cell membrane</keyword>
<keyword evidence="9" id="KW-0472">Membrane</keyword>
<keyword evidence="5" id="KW-0433">Leucine-rich repeat</keyword>
<dbReference type="InterPro" id="IPR001611">
    <property type="entry name" value="Leu-rich_rpt"/>
</dbReference>
<organism evidence="13 14">
    <name type="scientific">Setaria viridis</name>
    <name type="common">Green bristlegrass</name>
    <name type="synonym">Setaria italica subsp. viridis</name>
    <dbReference type="NCBI Taxonomy" id="4556"/>
    <lineage>
        <taxon>Eukaryota</taxon>
        <taxon>Viridiplantae</taxon>
        <taxon>Streptophyta</taxon>
        <taxon>Embryophyta</taxon>
        <taxon>Tracheophyta</taxon>
        <taxon>Spermatophyta</taxon>
        <taxon>Magnoliopsida</taxon>
        <taxon>Liliopsida</taxon>
        <taxon>Poales</taxon>
        <taxon>Poaceae</taxon>
        <taxon>PACMAD clade</taxon>
        <taxon>Panicoideae</taxon>
        <taxon>Panicodae</taxon>
        <taxon>Paniceae</taxon>
        <taxon>Cenchrinae</taxon>
        <taxon>Setaria</taxon>
    </lineage>
</organism>
<evidence type="ECO:0000256" key="6">
    <source>
        <dbReference type="ARBA" id="ARBA00022692"/>
    </source>
</evidence>
<reference evidence="13" key="1">
    <citation type="submission" date="2019-03" db="EMBL/GenBank/DDBJ databases">
        <title>WGS assembly of Setaria viridis.</title>
        <authorList>
            <person name="Huang P."/>
            <person name="Jenkins J."/>
            <person name="Grimwood J."/>
            <person name="Barry K."/>
            <person name="Healey A."/>
            <person name="Mamidi S."/>
            <person name="Sreedasyam A."/>
            <person name="Shu S."/>
            <person name="Feldman M."/>
            <person name="Wu J."/>
            <person name="Yu Y."/>
            <person name="Chen C."/>
            <person name="Johnson J."/>
            <person name="Rokhsar D."/>
            <person name="Baxter I."/>
            <person name="Schmutz J."/>
            <person name="Brutnell T."/>
            <person name="Kellogg E."/>
        </authorList>
    </citation>
    <scope>NUCLEOTIDE SEQUENCE [LARGE SCALE GENOMIC DNA]</scope>
</reference>
<evidence type="ECO:0000256" key="1">
    <source>
        <dbReference type="ARBA" id="ARBA00004236"/>
    </source>
</evidence>
<gene>
    <name evidence="13" type="ORF">SEVIR_7G329400v2</name>
</gene>
<dbReference type="EMBL" id="CM016558">
    <property type="protein sequence ID" value="TKW07780.1"/>
    <property type="molecule type" value="Genomic_DNA"/>
</dbReference>
<evidence type="ECO:0000313" key="14">
    <source>
        <dbReference type="Proteomes" id="UP000298652"/>
    </source>
</evidence>
<dbReference type="SUPFAM" id="SSF52058">
    <property type="entry name" value="L domain-like"/>
    <property type="match status" value="1"/>
</dbReference>
<evidence type="ECO:0000313" key="13">
    <source>
        <dbReference type="EMBL" id="TKW07780.1"/>
    </source>
</evidence>
<evidence type="ECO:0000256" key="10">
    <source>
        <dbReference type="ARBA" id="ARBA00023170"/>
    </source>
</evidence>
<comment type="subcellular location">
    <subcellularLocation>
        <location evidence="1">Cell membrane</location>
    </subcellularLocation>
    <subcellularLocation>
        <location evidence="12">Endomembrane system</location>
        <topology evidence="12">Single-pass membrane protein</topology>
    </subcellularLocation>
    <subcellularLocation>
        <location evidence="2">Membrane</location>
        <topology evidence="2">Single-pass type I membrane protein</topology>
    </subcellularLocation>
</comment>
<evidence type="ECO:0008006" key="15">
    <source>
        <dbReference type="Google" id="ProtNLM"/>
    </source>
</evidence>
<dbReference type="PANTHER" id="PTHR27004">
    <property type="entry name" value="RECEPTOR-LIKE PROTEIN 12 ISOFORM X1"/>
    <property type="match status" value="1"/>
</dbReference>
<proteinExistence type="inferred from homology"/>
<dbReference type="AlphaFoldDB" id="A0A4U6TXQ7"/>
<dbReference type="Gene3D" id="3.80.10.10">
    <property type="entry name" value="Ribonuclease Inhibitor"/>
    <property type="match status" value="1"/>
</dbReference>
<evidence type="ECO:0000256" key="9">
    <source>
        <dbReference type="ARBA" id="ARBA00023136"/>
    </source>
</evidence>
<keyword evidence="10" id="KW-0675">Receptor</keyword>